<gene>
    <name evidence="1" type="ORF">LEP1GSC151_2794</name>
</gene>
<dbReference type="Proteomes" id="UP000011776">
    <property type="component" value="Unassembled WGS sequence"/>
</dbReference>
<dbReference type="AlphaFoldDB" id="M3GZP7"/>
<comment type="caution">
    <text evidence="1">The sequence shown here is derived from an EMBL/GenBank/DDBJ whole genome shotgun (WGS) entry which is preliminary data.</text>
</comment>
<name>M3GZP7_LEPIR</name>
<dbReference type="EMBL" id="AFME02000116">
    <property type="protein sequence ID" value="EMG12178.1"/>
    <property type="molecule type" value="Genomic_DNA"/>
</dbReference>
<protein>
    <submittedName>
        <fullName evidence="1">Uncharacterized protein</fullName>
    </submittedName>
</protein>
<accession>M3GZP7</accession>
<reference evidence="1 2" key="1">
    <citation type="submission" date="2013-02" db="EMBL/GenBank/DDBJ databases">
        <authorList>
            <person name="Harkins D.M."/>
            <person name="Durkin A.S."/>
            <person name="Brinkac L.M."/>
            <person name="Haft D.H."/>
            <person name="Selengut J.D."/>
            <person name="Sanka R."/>
            <person name="DePew J."/>
            <person name="Purushe J."/>
            <person name="Tulsiani S.M."/>
            <person name="Graham G.C."/>
            <person name="Burns M.-A."/>
            <person name="Dohnt M.F."/>
            <person name="Smythe L.D."/>
            <person name="McKay D.B."/>
            <person name="Craig S.B."/>
            <person name="Vinetz J.M."/>
            <person name="Sutton G.G."/>
            <person name="Nierman W.C."/>
            <person name="Fouts D.E."/>
        </authorList>
    </citation>
    <scope>NUCLEOTIDE SEQUENCE [LARGE SCALE GENOMIC DNA]</scope>
    <source>
        <strain evidence="1 2">LT2186</strain>
    </source>
</reference>
<dbReference type="BioCyc" id="LINT1001599:G11K9-522-MONOMER"/>
<organism evidence="1 2">
    <name type="scientific">Leptospira interrogans serovar Grippotyphosa str. LT2186</name>
    <dbReference type="NCBI Taxonomy" id="1001599"/>
    <lineage>
        <taxon>Bacteria</taxon>
        <taxon>Pseudomonadati</taxon>
        <taxon>Spirochaetota</taxon>
        <taxon>Spirochaetia</taxon>
        <taxon>Leptospirales</taxon>
        <taxon>Leptospiraceae</taxon>
        <taxon>Leptospira</taxon>
    </lineage>
</organism>
<proteinExistence type="predicted"/>
<evidence type="ECO:0000313" key="2">
    <source>
        <dbReference type="Proteomes" id="UP000011776"/>
    </source>
</evidence>
<evidence type="ECO:0000313" key="1">
    <source>
        <dbReference type="EMBL" id="EMG12178.1"/>
    </source>
</evidence>
<sequence>MTTIPAIRERGFFLYAISGSGSSFNAVAKQLRLEFGTKTTAKTVQEWAEEEDKDGLTWKKKRERLVVRAEKRVEVIAEDRLVEIKKRTKQIADILYEKLISRDAPGLSTFDNAIHSFTKIADYELSIDKKYGGQLHPFEVVNVVLKVFHRCEPVSNVISEHWEKTIVLEIKDEIQALRKSKAVI</sequence>